<evidence type="ECO:0000256" key="1">
    <source>
        <dbReference type="ARBA" id="ARBA00022679"/>
    </source>
</evidence>
<evidence type="ECO:0000259" key="3">
    <source>
        <dbReference type="PROSITE" id="PS51186"/>
    </source>
</evidence>
<dbReference type="CDD" id="cd04301">
    <property type="entry name" value="NAT_SF"/>
    <property type="match status" value="1"/>
</dbReference>
<dbReference type="RefSeq" id="WP_314509959.1">
    <property type="nucleotide sequence ID" value="NZ_JASJOU010000002.1"/>
</dbReference>
<comment type="caution">
    <text evidence="4">The sequence shown here is derived from an EMBL/GenBank/DDBJ whole genome shotgun (WGS) entry which is preliminary data.</text>
</comment>
<dbReference type="PANTHER" id="PTHR43420">
    <property type="entry name" value="ACETYLTRANSFERASE"/>
    <property type="match status" value="1"/>
</dbReference>
<dbReference type="Proteomes" id="UP001232063">
    <property type="component" value="Unassembled WGS sequence"/>
</dbReference>
<dbReference type="GO" id="GO:0016747">
    <property type="term" value="F:acyltransferase activity, transferring groups other than amino-acyl groups"/>
    <property type="evidence" value="ECO:0007669"/>
    <property type="project" value="InterPro"/>
</dbReference>
<dbReference type="EMBL" id="JASJOU010000002">
    <property type="protein sequence ID" value="MDJ1500428.1"/>
    <property type="molecule type" value="Genomic_DNA"/>
</dbReference>
<dbReference type="PROSITE" id="PS51186">
    <property type="entry name" value="GNAT"/>
    <property type="match status" value="1"/>
</dbReference>
<dbReference type="SUPFAM" id="SSF55729">
    <property type="entry name" value="Acyl-CoA N-acyltransferases (Nat)"/>
    <property type="match status" value="1"/>
</dbReference>
<evidence type="ECO:0000256" key="2">
    <source>
        <dbReference type="ARBA" id="ARBA00023315"/>
    </source>
</evidence>
<proteinExistence type="predicted"/>
<dbReference type="AlphaFoldDB" id="A0AAE3UC13"/>
<dbReference type="PANTHER" id="PTHR43420:SF43">
    <property type="entry name" value="SPERMINE_SPERMIDINE ACETYLTRANSFERASE"/>
    <property type="match status" value="1"/>
</dbReference>
<gene>
    <name evidence="4" type="ORF">QNI22_07220</name>
</gene>
<keyword evidence="2" id="KW-0012">Acyltransferase</keyword>
<accession>A0AAE3UC13</accession>
<organism evidence="4 5">
    <name type="scientific">Xanthocytophaga agilis</name>
    <dbReference type="NCBI Taxonomy" id="3048010"/>
    <lineage>
        <taxon>Bacteria</taxon>
        <taxon>Pseudomonadati</taxon>
        <taxon>Bacteroidota</taxon>
        <taxon>Cytophagia</taxon>
        <taxon>Cytophagales</taxon>
        <taxon>Rhodocytophagaceae</taxon>
        <taxon>Xanthocytophaga</taxon>
    </lineage>
</organism>
<protein>
    <submittedName>
        <fullName evidence="4">GNAT family N-acetyltransferase</fullName>
    </submittedName>
</protein>
<feature type="domain" description="N-acetyltransferase" evidence="3">
    <location>
        <begin position="2"/>
        <end position="169"/>
    </location>
</feature>
<dbReference type="InterPro" id="IPR000182">
    <property type="entry name" value="GNAT_dom"/>
</dbReference>
<evidence type="ECO:0000313" key="5">
    <source>
        <dbReference type="Proteomes" id="UP001232063"/>
    </source>
</evidence>
<keyword evidence="5" id="KW-1185">Reference proteome</keyword>
<dbReference type="InterPro" id="IPR016181">
    <property type="entry name" value="Acyl_CoA_acyltransferase"/>
</dbReference>
<dbReference type="Gene3D" id="3.40.630.30">
    <property type="match status" value="1"/>
</dbReference>
<dbReference type="InterPro" id="IPR050680">
    <property type="entry name" value="YpeA/RimI_acetyltransf"/>
</dbReference>
<evidence type="ECO:0000313" key="4">
    <source>
        <dbReference type="EMBL" id="MDJ1500428.1"/>
    </source>
</evidence>
<dbReference type="Pfam" id="PF00583">
    <property type="entry name" value="Acetyltransf_1"/>
    <property type="match status" value="1"/>
</dbReference>
<name>A0AAE3UC13_9BACT</name>
<keyword evidence="1" id="KW-0808">Transferase</keyword>
<sequence length="177" mass="20454">MQHYREATLQDAESIAILHATSWRNTYRGMFSDSFLDTEVWKNRKNVWEQRFFSPLPNQKVIVADENASLSGFVCAFGDEDSVWGTLIDNLHVSRQKQGQGIGSQLLKHIVFWMQHSHLSDSFYLWVLNDNHPARRFYEKLGATNQEAVLHDNPGGGQSLALRYAWPDYRILLNKIS</sequence>
<reference evidence="4" key="1">
    <citation type="submission" date="2023-05" db="EMBL/GenBank/DDBJ databases">
        <authorList>
            <person name="Zhang X."/>
        </authorList>
    </citation>
    <scope>NUCLEOTIDE SEQUENCE</scope>
    <source>
        <strain evidence="4">BD1B2-1</strain>
    </source>
</reference>